<evidence type="ECO:0000256" key="6">
    <source>
        <dbReference type="ARBA" id="ARBA00023136"/>
    </source>
</evidence>
<feature type="domain" description="ABC transmembrane type-1" evidence="8">
    <location>
        <begin position="99"/>
        <end position="314"/>
    </location>
</feature>
<evidence type="ECO:0000256" key="7">
    <source>
        <dbReference type="RuleBase" id="RU363032"/>
    </source>
</evidence>
<dbReference type="EMBL" id="CP003235">
    <property type="protein sequence ID" value="AFC30669.1"/>
    <property type="molecule type" value="Genomic_DNA"/>
</dbReference>
<evidence type="ECO:0000256" key="4">
    <source>
        <dbReference type="ARBA" id="ARBA00022692"/>
    </source>
</evidence>
<keyword evidence="3" id="KW-1003">Cell membrane</keyword>
<feature type="transmembrane region" description="Helical" evidence="7">
    <location>
        <begin position="293"/>
        <end position="318"/>
    </location>
</feature>
<feature type="transmembrane region" description="Helical" evidence="7">
    <location>
        <begin position="186"/>
        <end position="212"/>
    </location>
</feature>
<dbReference type="InterPro" id="IPR000515">
    <property type="entry name" value="MetI-like"/>
</dbReference>
<dbReference type="GO" id="GO:0005886">
    <property type="term" value="C:plasma membrane"/>
    <property type="evidence" value="ECO:0007669"/>
    <property type="project" value="UniProtKB-SubCell"/>
</dbReference>
<dbReference type="KEGG" id="pmq:PM3016_3858"/>
<keyword evidence="10" id="KW-1185">Reference proteome</keyword>
<keyword evidence="6 7" id="KW-0472">Membrane</keyword>
<dbReference type="InterPro" id="IPR050809">
    <property type="entry name" value="UgpAE/MalFG_permease"/>
</dbReference>
<gene>
    <name evidence="9" type="ORF">PM3016_3858</name>
</gene>
<keyword evidence="4 7" id="KW-0812">Transmembrane</keyword>
<dbReference type="PANTHER" id="PTHR43227:SF11">
    <property type="entry name" value="BLL4140 PROTEIN"/>
    <property type="match status" value="1"/>
</dbReference>
<dbReference type="GO" id="GO:0055085">
    <property type="term" value="P:transmembrane transport"/>
    <property type="evidence" value="ECO:0007669"/>
    <property type="project" value="InterPro"/>
</dbReference>
<feature type="transmembrane region" description="Helical" evidence="7">
    <location>
        <begin position="37"/>
        <end position="56"/>
    </location>
</feature>
<evidence type="ECO:0000256" key="1">
    <source>
        <dbReference type="ARBA" id="ARBA00004651"/>
    </source>
</evidence>
<sequence>MNARDGTPRPVPVNTAARGARNRKALTRLGKRLMNEYHLYLIFLPVLIYYLIFRYMPIIGSVVLSFIDFNMFKGIADSPWVGLKHFLQFFDSIYFWRLLRNTLMINLLNLVFVFPMPILFALLMNEVRSKILKRSVQTISYLPHFVSTVIMASMAVTFLSPSIGFVNNLLASFGGERIAFLQKPEYFWGIYTVLDIWKTMGWSAILYFAALTGINGELYEAAMVDGANRWKQMLNITLPGILPTIIIMLLLKIGHMLDIGYEVILLLYNPSTYETADVINTYVYRKGVIEASYSFSSAVGLFQSVIGLILIVAANRLARKYADSSMW</sequence>
<dbReference type="HOGENOM" id="CLU_016047_0_1_9"/>
<keyword evidence="5 7" id="KW-1133">Transmembrane helix</keyword>
<dbReference type="InterPro" id="IPR035906">
    <property type="entry name" value="MetI-like_sf"/>
</dbReference>
<dbReference type="PROSITE" id="PS50928">
    <property type="entry name" value="ABC_TM1"/>
    <property type="match status" value="1"/>
</dbReference>
<dbReference type="AlphaFoldDB" id="H6NDF6"/>
<comment type="similarity">
    <text evidence="7">Belongs to the binding-protein-dependent transport system permease family.</text>
</comment>
<organism evidence="9 10">
    <name type="scientific">Paenibacillus mucilaginosus 3016</name>
    <dbReference type="NCBI Taxonomy" id="1116391"/>
    <lineage>
        <taxon>Bacteria</taxon>
        <taxon>Bacillati</taxon>
        <taxon>Bacillota</taxon>
        <taxon>Bacilli</taxon>
        <taxon>Bacillales</taxon>
        <taxon>Paenibacillaceae</taxon>
        <taxon>Paenibacillus</taxon>
    </lineage>
</organism>
<keyword evidence="2 7" id="KW-0813">Transport</keyword>
<evidence type="ECO:0000256" key="2">
    <source>
        <dbReference type="ARBA" id="ARBA00022448"/>
    </source>
</evidence>
<dbReference type="PANTHER" id="PTHR43227">
    <property type="entry name" value="BLL4140 PROTEIN"/>
    <property type="match status" value="1"/>
</dbReference>
<accession>H6NDF6</accession>
<dbReference type="RefSeq" id="WP_014370578.1">
    <property type="nucleotide sequence ID" value="NC_016935.1"/>
</dbReference>
<comment type="subcellular location">
    <subcellularLocation>
        <location evidence="1 7">Cell membrane</location>
        <topology evidence="1 7">Multi-pass membrane protein</topology>
    </subcellularLocation>
</comment>
<dbReference type="CDD" id="cd06261">
    <property type="entry name" value="TM_PBP2"/>
    <property type="match status" value="1"/>
</dbReference>
<evidence type="ECO:0000313" key="9">
    <source>
        <dbReference type="EMBL" id="AFC30669.1"/>
    </source>
</evidence>
<dbReference type="Pfam" id="PF00528">
    <property type="entry name" value="BPD_transp_1"/>
    <property type="match status" value="1"/>
</dbReference>
<dbReference type="Gene3D" id="1.10.3720.10">
    <property type="entry name" value="MetI-like"/>
    <property type="match status" value="1"/>
</dbReference>
<evidence type="ECO:0000259" key="8">
    <source>
        <dbReference type="PROSITE" id="PS50928"/>
    </source>
</evidence>
<dbReference type="SUPFAM" id="SSF161098">
    <property type="entry name" value="MetI-like"/>
    <property type="match status" value="1"/>
</dbReference>
<feature type="transmembrane region" description="Helical" evidence="7">
    <location>
        <begin position="103"/>
        <end position="124"/>
    </location>
</feature>
<evidence type="ECO:0000256" key="5">
    <source>
        <dbReference type="ARBA" id="ARBA00022989"/>
    </source>
</evidence>
<feature type="transmembrane region" description="Helical" evidence="7">
    <location>
        <begin position="233"/>
        <end position="251"/>
    </location>
</feature>
<proteinExistence type="inferred from homology"/>
<feature type="transmembrane region" description="Helical" evidence="7">
    <location>
        <begin position="145"/>
        <end position="166"/>
    </location>
</feature>
<dbReference type="STRING" id="1116391.PM3016_3858"/>
<name>H6NDF6_9BACL</name>
<reference evidence="9 10" key="1">
    <citation type="journal article" date="2012" name="J. Bacteriol.">
        <title>Complete Genome Sequence of Paenibacillus mucilaginosus 3016, a Bacterium Functional as Microbial Fertilizer.</title>
        <authorList>
            <person name="Ma M."/>
            <person name="Wang Z."/>
            <person name="Li L."/>
            <person name="Jiang X."/>
            <person name="Guan D."/>
            <person name="Cao F."/>
            <person name="Chen H."/>
            <person name="Wang X."/>
            <person name="Shen D."/>
            <person name="Du B."/>
            <person name="Li J."/>
        </authorList>
    </citation>
    <scope>NUCLEOTIDE SEQUENCE [LARGE SCALE GENOMIC DNA]</scope>
    <source>
        <strain evidence="9 10">3016</strain>
    </source>
</reference>
<evidence type="ECO:0000313" key="10">
    <source>
        <dbReference type="Proteomes" id="UP000007523"/>
    </source>
</evidence>
<evidence type="ECO:0000256" key="3">
    <source>
        <dbReference type="ARBA" id="ARBA00022475"/>
    </source>
</evidence>
<protein>
    <submittedName>
        <fullName evidence="9">Binding-protein-dependent transport systems inner membrane component</fullName>
    </submittedName>
</protein>
<dbReference type="Proteomes" id="UP000007523">
    <property type="component" value="Chromosome"/>
</dbReference>